<dbReference type="SUPFAM" id="SSF53335">
    <property type="entry name" value="S-adenosyl-L-methionine-dependent methyltransferases"/>
    <property type="match status" value="1"/>
</dbReference>
<dbReference type="Gene3D" id="3.40.50.150">
    <property type="entry name" value="Vaccinia Virus protein VP39"/>
    <property type="match status" value="1"/>
</dbReference>
<dbReference type="GO" id="GO:0008168">
    <property type="term" value="F:methyltransferase activity"/>
    <property type="evidence" value="ECO:0007669"/>
    <property type="project" value="UniProtKB-KW"/>
</dbReference>
<feature type="non-terminal residue" evidence="1">
    <location>
        <position position="43"/>
    </location>
</feature>
<reference evidence="1" key="1">
    <citation type="submission" date="2018-07" db="EMBL/GenBank/DDBJ databases">
        <authorList>
            <consortium name="GenomeTrakr network: Whole genome sequencing for foodborne pathogen traceback"/>
        </authorList>
    </citation>
    <scope>NUCLEOTIDE SEQUENCE</scope>
    <source>
        <strain evidence="1">CFSAN027983</strain>
    </source>
</reference>
<keyword evidence="1" id="KW-0489">Methyltransferase</keyword>
<evidence type="ECO:0000313" key="1">
    <source>
        <dbReference type="EMBL" id="EBP3201429.1"/>
    </source>
</evidence>
<organism evidence="1">
    <name type="scientific">Salmonella enterica</name>
    <name type="common">Salmonella choleraesuis</name>
    <dbReference type="NCBI Taxonomy" id="28901"/>
    <lineage>
        <taxon>Bacteria</taxon>
        <taxon>Pseudomonadati</taxon>
        <taxon>Pseudomonadota</taxon>
        <taxon>Gammaproteobacteria</taxon>
        <taxon>Enterobacterales</taxon>
        <taxon>Enterobacteriaceae</taxon>
        <taxon>Salmonella</taxon>
    </lineage>
</organism>
<keyword evidence="1" id="KW-0808">Transferase</keyword>
<proteinExistence type="predicted"/>
<accession>A0A5U3B7W9</accession>
<gene>
    <name evidence="1" type="ORF">TM64_20425</name>
</gene>
<dbReference type="EMBL" id="AAGLJC010000109">
    <property type="protein sequence ID" value="EBP3201429.1"/>
    <property type="molecule type" value="Genomic_DNA"/>
</dbReference>
<dbReference type="AlphaFoldDB" id="A0A5U3B7W9"/>
<comment type="caution">
    <text evidence="1">The sequence shown here is derived from an EMBL/GenBank/DDBJ whole genome shotgun (WGS) entry which is preliminary data.</text>
</comment>
<name>A0A5U3B7W9_SALER</name>
<sequence length="43" mass="4675">MKDELFLRGENVPMTKEAVRALALSKLELHRASHLIDVGAGTG</sequence>
<dbReference type="GO" id="GO:0032259">
    <property type="term" value="P:methylation"/>
    <property type="evidence" value="ECO:0007669"/>
    <property type="project" value="UniProtKB-KW"/>
</dbReference>
<dbReference type="InterPro" id="IPR029063">
    <property type="entry name" value="SAM-dependent_MTases_sf"/>
</dbReference>
<protein>
    <submittedName>
        <fullName evidence="1">Cobalt-precorrin-6Y C(15)-methyltransferase</fullName>
    </submittedName>
</protein>